<evidence type="ECO:0000313" key="1">
    <source>
        <dbReference type="EMBL" id="CAJ1977557.1"/>
    </source>
</evidence>
<reference evidence="1" key="1">
    <citation type="submission" date="2023-10" db="EMBL/GenBank/DDBJ databases">
        <authorList>
            <person name="Domelevo Entfellner J.-B."/>
        </authorList>
    </citation>
    <scope>NUCLEOTIDE SEQUENCE</scope>
</reference>
<keyword evidence="2" id="KW-1185">Reference proteome</keyword>
<accession>A0AA86W349</accession>
<dbReference type="Gramene" id="rna-AYBTSS11_LOCUS29724">
    <property type="protein sequence ID" value="CAJ1977557.1"/>
    <property type="gene ID" value="gene-AYBTSS11_LOCUS29724"/>
</dbReference>
<dbReference type="AlphaFoldDB" id="A0AA86W349"/>
<name>A0AA86W349_9FABA</name>
<proteinExistence type="predicted"/>
<protein>
    <submittedName>
        <fullName evidence="1">Uncharacterized protein</fullName>
    </submittedName>
</protein>
<evidence type="ECO:0000313" key="2">
    <source>
        <dbReference type="Proteomes" id="UP001189624"/>
    </source>
</evidence>
<dbReference type="Proteomes" id="UP001189624">
    <property type="component" value="Chromosome 10"/>
</dbReference>
<dbReference type="EMBL" id="OY731407">
    <property type="protein sequence ID" value="CAJ1977557.1"/>
    <property type="molecule type" value="Genomic_DNA"/>
</dbReference>
<organism evidence="1 2">
    <name type="scientific">Sphenostylis stenocarpa</name>
    <dbReference type="NCBI Taxonomy" id="92480"/>
    <lineage>
        <taxon>Eukaryota</taxon>
        <taxon>Viridiplantae</taxon>
        <taxon>Streptophyta</taxon>
        <taxon>Embryophyta</taxon>
        <taxon>Tracheophyta</taxon>
        <taxon>Spermatophyta</taxon>
        <taxon>Magnoliopsida</taxon>
        <taxon>eudicotyledons</taxon>
        <taxon>Gunneridae</taxon>
        <taxon>Pentapetalae</taxon>
        <taxon>rosids</taxon>
        <taxon>fabids</taxon>
        <taxon>Fabales</taxon>
        <taxon>Fabaceae</taxon>
        <taxon>Papilionoideae</taxon>
        <taxon>50 kb inversion clade</taxon>
        <taxon>NPAAA clade</taxon>
        <taxon>indigoferoid/millettioid clade</taxon>
        <taxon>Phaseoleae</taxon>
        <taxon>Sphenostylis</taxon>
    </lineage>
</organism>
<gene>
    <name evidence="1" type="ORF">AYBTSS11_LOCUS29724</name>
</gene>
<sequence length="165" mass="18710">MAKECHHSCLHVEVRKGDVSLHAYALLVVHSVECTVSIVRQLASGIYLYTYPNELVLHLIHGGPFWGQFHRMSLAMFLKRIHFTANQAKAPSPRAIRILRLSSSGNNFSLGLQKDKAMALKFARGLVVKLTTKCASKSNSVHFKVMVCNRKREIVWMTVRWRLAP</sequence>